<keyword evidence="7" id="KW-1185">Reference proteome</keyword>
<keyword evidence="2" id="KW-0813">Transport</keyword>
<dbReference type="Gene3D" id="1.10.110.10">
    <property type="entry name" value="Plant lipid-transfer and hydrophobic proteins"/>
    <property type="match status" value="1"/>
</dbReference>
<feature type="signal peptide" evidence="4">
    <location>
        <begin position="1"/>
        <end position="28"/>
    </location>
</feature>
<keyword evidence="4" id="KW-0732">Signal</keyword>
<dbReference type="EMBL" id="CP144746">
    <property type="protein sequence ID" value="WVZ59546.1"/>
    <property type="molecule type" value="Genomic_DNA"/>
</dbReference>
<dbReference type="Pfam" id="PF00234">
    <property type="entry name" value="Tryp_alpha_amyl"/>
    <property type="match status" value="1"/>
</dbReference>
<organism evidence="6 7">
    <name type="scientific">Paspalum notatum var. saurae</name>
    <dbReference type="NCBI Taxonomy" id="547442"/>
    <lineage>
        <taxon>Eukaryota</taxon>
        <taxon>Viridiplantae</taxon>
        <taxon>Streptophyta</taxon>
        <taxon>Embryophyta</taxon>
        <taxon>Tracheophyta</taxon>
        <taxon>Spermatophyta</taxon>
        <taxon>Magnoliopsida</taxon>
        <taxon>Liliopsida</taxon>
        <taxon>Poales</taxon>
        <taxon>Poaceae</taxon>
        <taxon>PACMAD clade</taxon>
        <taxon>Panicoideae</taxon>
        <taxon>Andropogonodae</taxon>
        <taxon>Paspaleae</taxon>
        <taxon>Paspalinae</taxon>
        <taxon>Paspalum</taxon>
    </lineage>
</organism>
<dbReference type="GO" id="GO:0006869">
    <property type="term" value="P:lipid transport"/>
    <property type="evidence" value="ECO:0007669"/>
    <property type="project" value="InterPro"/>
</dbReference>
<dbReference type="SUPFAM" id="SSF47699">
    <property type="entry name" value="Bifunctional inhibitor/lipid-transfer protein/seed storage 2S albumin"/>
    <property type="match status" value="1"/>
</dbReference>
<dbReference type="InterPro" id="IPR036312">
    <property type="entry name" value="Bifun_inhib/LTP/seed_sf"/>
</dbReference>
<evidence type="ECO:0000313" key="6">
    <source>
        <dbReference type="EMBL" id="WVZ59546.1"/>
    </source>
</evidence>
<evidence type="ECO:0000313" key="7">
    <source>
        <dbReference type="Proteomes" id="UP001341281"/>
    </source>
</evidence>
<evidence type="ECO:0000256" key="3">
    <source>
        <dbReference type="ARBA" id="ARBA00023121"/>
    </source>
</evidence>
<sequence>MAKAVAAMLVALALIVAVVAGGARGAAAQQCNAAELVVCAPAIISGAAPTASCCSNLRAQEGCFCQYAQEPAYSGYINSPNARRALTACGVTVPSC</sequence>
<evidence type="ECO:0000256" key="4">
    <source>
        <dbReference type="SAM" id="SignalP"/>
    </source>
</evidence>
<dbReference type="AlphaFoldDB" id="A0AAQ3WFD7"/>
<dbReference type="GO" id="GO:0008289">
    <property type="term" value="F:lipid binding"/>
    <property type="evidence" value="ECO:0007669"/>
    <property type="project" value="UniProtKB-KW"/>
</dbReference>
<name>A0AAQ3WFD7_PASNO</name>
<dbReference type="InterPro" id="IPR033872">
    <property type="entry name" value="nsLTP2"/>
</dbReference>
<proteinExistence type="inferred from homology"/>
<protein>
    <recommendedName>
        <fullName evidence="5">Bifunctional inhibitor/plant lipid transfer protein/seed storage helical domain-containing protein</fullName>
    </recommendedName>
</protein>
<evidence type="ECO:0000256" key="2">
    <source>
        <dbReference type="ARBA" id="ARBA00022448"/>
    </source>
</evidence>
<gene>
    <name evidence="6" type="ORF">U9M48_009671</name>
</gene>
<feature type="chain" id="PRO_5042995542" description="Bifunctional inhibitor/plant lipid transfer protein/seed storage helical domain-containing protein" evidence="4">
    <location>
        <begin position="29"/>
        <end position="96"/>
    </location>
</feature>
<dbReference type="InterPro" id="IPR016140">
    <property type="entry name" value="Bifunc_inhib/LTP/seed_store"/>
</dbReference>
<evidence type="ECO:0000259" key="5">
    <source>
        <dbReference type="Pfam" id="PF00234"/>
    </source>
</evidence>
<dbReference type="CDD" id="cd01959">
    <property type="entry name" value="nsLTP2"/>
    <property type="match status" value="1"/>
</dbReference>
<keyword evidence="3" id="KW-0446">Lipid-binding</keyword>
<accession>A0AAQ3WFD7</accession>
<reference evidence="6 7" key="1">
    <citation type="submission" date="2024-02" db="EMBL/GenBank/DDBJ databases">
        <title>High-quality chromosome-scale genome assembly of Pensacola bahiagrass (Paspalum notatum Flugge var. saurae).</title>
        <authorList>
            <person name="Vega J.M."/>
            <person name="Podio M."/>
            <person name="Orjuela J."/>
            <person name="Siena L.A."/>
            <person name="Pessino S.C."/>
            <person name="Combes M.C."/>
            <person name="Mariac C."/>
            <person name="Albertini E."/>
            <person name="Pupilli F."/>
            <person name="Ortiz J.P.A."/>
            <person name="Leblanc O."/>
        </authorList>
    </citation>
    <scope>NUCLEOTIDE SEQUENCE [LARGE SCALE GENOMIC DNA]</scope>
    <source>
        <strain evidence="6">R1</strain>
        <tissue evidence="6">Leaf</tissue>
    </source>
</reference>
<dbReference type="PANTHER" id="PTHR33214:SF50">
    <property type="entry name" value="LIPID-TRANSFER PROTEIN 2G, PUTATIVE, EXPRESSED-RELATED"/>
    <property type="match status" value="1"/>
</dbReference>
<evidence type="ECO:0000256" key="1">
    <source>
        <dbReference type="ARBA" id="ARBA00009707"/>
    </source>
</evidence>
<feature type="domain" description="Bifunctional inhibitor/plant lipid transfer protein/seed storage helical" evidence="5">
    <location>
        <begin position="34"/>
        <end position="96"/>
    </location>
</feature>
<dbReference type="PANTHER" id="PTHR33214">
    <property type="entry name" value="BIFUNCTIONAL INHIBITOR/LIPID-TRANSFER PROTEIN/SEED STORAGE 2S ALBUMIN SUPERFAMILY PROTEIN"/>
    <property type="match status" value="1"/>
</dbReference>
<dbReference type="Proteomes" id="UP001341281">
    <property type="component" value="Chromosome 02"/>
</dbReference>
<comment type="similarity">
    <text evidence="1">Belongs to the plant LTP family. B11E subfamily.</text>
</comment>